<proteinExistence type="predicted"/>
<keyword evidence="3" id="KW-1185">Reference proteome</keyword>
<keyword evidence="1" id="KW-0812">Transmembrane</keyword>
<evidence type="ECO:0000256" key="1">
    <source>
        <dbReference type="SAM" id="Phobius"/>
    </source>
</evidence>
<dbReference type="Proteomes" id="UP000231279">
    <property type="component" value="Unassembled WGS sequence"/>
</dbReference>
<keyword evidence="1" id="KW-0472">Membrane</keyword>
<comment type="caution">
    <text evidence="2">The sequence shown here is derived from an EMBL/GenBank/DDBJ whole genome shotgun (WGS) entry which is preliminary data.</text>
</comment>
<accession>A0A2G9HPH1</accession>
<organism evidence="2 3">
    <name type="scientific">Handroanthus impetiginosus</name>
    <dbReference type="NCBI Taxonomy" id="429701"/>
    <lineage>
        <taxon>Eukaryota</taxon>
        <taxon>Viridiplantae</taxon>
        <taxon>Streptophyta</taxon>
        <taxon>Embryophyta</taxon>
        <taxon>Tracheophyta</taxon>
        <taxon>Spermatophyta</taxon>
        <taxon>Magnoliopsida</taxon>
        <taxon>eudicotyledons</taxon>
        <taxon>Gunneridae</taxon>
        <taxon>Pentapetalae</taxon>
        <taxon>asterids</taxon>
        <taxon>lamiids</taxon>
        <taxon>Lamiales</taxon>
        <taxon>Bignoniaceae</taxon>
        <taxon>Crescentiina</taxon>
        <taxon>Tabebuia alliance</taxon>
        <taxon>Handroanthus</taxon>
    </lineage>
</organism>
<feature type="transmembrane region" description="Helical" evidence="1">
    <location>
        <begin position="21"/>
        <end position="48"/>
    </location>
</feature>
<evidence type="ECO:0000313" key="2">
    <source>
        <dbReference type="EMBL" id="PIN19421.1"/>
    </source>
</evidence>
<evidence type="ECO:0000313" key="3">
    <source>
        <dbReference type="Proteomes" id="UP000231279"/>
    </source>
</evidence>
<reference evidence="3" key="1">
    <citation type="journal article" date="2018" name="Gigascience">
        <title>Genome assembly of the Pink Ipe (Handroanthus impetiginosus, Bignoniaceae), a highly valued, ecologically keystone Neotropical timber forest tree.</title>
        <authorList>
            <person name="Silva-Junior O.B."/>
            <person name="Grattapaglia D."/>
            <person name="Novaes E."/>
            <person name="Collevatti R.G."/>
        </authorList>
    </citation>
    <scope>NUCLEOTIDE SEQUENCE [LARGE SCALE GENOMIC DNA]</scope>
    <source>
        <strain evidence="3">cv. UFG-1</strain>
    </source>
</reference>
<keyword evidence="1" id="KW-1133">Transmembrane helix</keyword>
<name>A0A2G9HPH1_9LAMI</name>
<protein>
    <submittedName>
        <fullName evidence="2">Uncharacterized protein</fullName>
    </submittedName>
</protein>
<dbReference type="EMBL" id="NKXS01001282">
    <property type="protein sequence ID" value="PIN19421.1"/>
    <property type="molecule type" value="Genomic_DNA"/>
</dbReference>
<gene>
    <name evidence="2" type="ORF">CDL12_07899</name>
</gene>
<sequence length="144" mass="16480">MEPQKANIDIFLMSLTSIPPQVFGCLFCLLYHLVKINCLLSLPSVFFLDSLIWKRGLIIGIQIPCQLCTSTVQLLPLLFGIPHNTSRKVTPLRPFMILFLCIAPHPWILSQILPLNSRRCNIIVNEHVQCSHFICDYHCCLHLL</sequence>
<dbReference type="AlphaFoldDB" id="A0A2G9HPH1"/>